<feature type="region of interest" description="Disordered" evidence="10">
    <location>
        <begin position="75"/>
        <end position="326"/>
    </location>
</feature>
<sequence length="918" mass="99707">MAQVTVQQLAETVNASVERLLTQMKDAGLPHKAADEAVSEEDKQTLLTFLKRSHGEATDAPKRITLKRKTISTLRSSSSQGKKTVNVEVRKKRTYVKRDPEELRAEAEAAAAKEAEELAAREAAAAKEAAEAEAEAAPAEPEPEVVAAAEPEVEEEAAVVEEVAPEAEAEPEPQPSAAEPAAPKPAAPKKEDPLELDPEILRQRAAERRKKKEAEEAEARRRNIEAKKAEEERQKTEAAAAAEREKEKEAKRPKRLHEAPQPGAAAAPKEDQRRKSAGKGRLERPPGRGKQRGHMSLNNLDGDGFGRRRGGRRKLKASHAEHGKHGFELPTERQVREVELADMITVQGLAQQMKVKAGEVIKELMKLGVMATINQMIDQDTASLVVEEMGHSVKLISADALEEKLEETLSLHEGTPEPRAPVVTVMGHVDHGKTSLLDYIRKSHVASGEAGGITQHIGAYHVETGHGMISFLDTPGHAAFTAMRARGAKSTDIVILVVAADDGVMPQTEEAVQHAKAAGVPLIVAVNKMDKEGADPDRVKNELSAKDVISEEWGGDTQFINVSAHTGEGIDALLDAVLLQAELLELQAPRDVPAQGIVIESRLDKGRGSVASLLVQSGTLRQGDIVLAGLQYGRVRAMLDENGKPVSEAGPSIPVEILGLDGTPDAGDQFAVVESEKRAREVADFRQEKQRDNKLQRQQAAKLDNMFESMTAGEKKTLNVVVKADVRGSLEAIQTSLLDLGNEEVQVNIVAGGVGGIAETDVTLAMTSNAVIFGFNVRADVSARRLVESEGVDLRYYNVIYDLIDDVKQALSGMLAPEMREEILGIAEVRDVFRSPKFGLIAGCMVIEGTVYRSRPIRVLRDNVVIYEGELESLRRFKDDAAEVRNGMECGIGVKNYNDVKVGDQIEVFEVKEIARSL</sequence>
<dbReference type="InterPro" id="IPR000178">
    <property type="entry name" value="TF_IF2_bacterial-like"/>
</dbReference>
<dbReference type="CDD" id="cd01887">
    <property type="entry name" value="IF2_eIF5B"/>
    <property type="match status" value="1"/>
</dbReference>
<comment type="similarity">
    <text evidence="1 8 9">Belongs to the TRAFAC class translation factor GTPase superfamily. Classic translation factor GTPase family. IF-2 subfamily.</text>
</comment>
<evidence type="ECO:0000256" key="4">
    <source>
        <dbReference type="ARBA" id="ARBA00022540"/>
    </source>
</evidence>
<dbReference type="FunFam" id="2.40.30.10:FF:000007">
    <property type="entry name" value="Translation initiation factor IF-2"/>
    <property type="match status" value="1"/>
</dbReference>
<evidence type="ECO:0000256" key="10">
    <source>
        <dbReference type="SAM" id="MobiDB-lite"/>
    </source>
</evidence>
<evidence type="ECO:0000256" key="3">
    <source>
        <dbReference type="ARBA" id="ARBA00022490"/>
    </source>
</evidence>
<dbReference type="AlphaFoldDB" id="A0A5C9A6K7"/>
<dbReference type="NCBIfam" id="TIGR00487">
    <property type="entry name" value="IF-2"/>
    <property type="match status" value="1"/>
</dbReference>
<keyword evidence="3 8" id="KW-0963">Cytoplasm</keyword>
<dbReference type="Gene3D" id="3.40.50.10050">
    <property type="entry name" value="Translation initiation factor IF- 2, domain 3"/>
    <property type="match status" value="1"/>
</dbReference>
<feature type="compositionally biased region" description="Basic and acidic residues" evidence="10">
    <location>
        <begin position="188"/>
        <end position="250"/>
    </location>
</feature>
<dbReference type="PROSITE" id="PS51722">
    <property type="entry name" value="G_TR_2"/>
    <property type="match status" value="1"/>
</dbReference>
<evidence type="ECO:0000259" key="11">
    <source>
        <dbReference type="PROSITE" id="PS51722"/>
    </source>
</evidence>
<feature type="compositionally biased region" description="Basic residues" evidence="10">
    <location>
        <begin position="307"/>
        <end position="317"/>
    </location>
</feature>
<dbReference type="PROSITE" id="PS01176">
    <property type="entry name" value="IF2"/>
    <property type="match status" value="1"/>
</dbReference>
<dbReference type="InterPro" id="IPR000795">
    <property type="entry name" value="T_Tr_GTP-bd_dom"/>
</dbReference>
<dbReference type="CDD" id="cd03692">
    <property type="entry name" value="mtIF2_IVc"/>
    <property type="match status" value="1"/>
</dbReference>
<dbReference type="Pfam" id="PF04760">
    <property type="entry name" value="IF2_N"/>
    <property type="match status" value="2"/>
</dbReference>
<dbReference type="CDD" id="cd03702">
    <property type="entry name" value="IF2_mtIF2_II"/>
    <property type="match status" value="1"/>
</dbReference>
<keyword evidence="5 8" id="KW-0547">Nucleotide-binding</keyword>
<dbReference type="FunFam" id="3.40.50.300:FF:000019">
    <property type="entry name" value="Translation initiation factor IF-2"/>
    <property type="match status" value="1"/>
</dbReference>
<feature type="region of interest" description="G-domain" evidence="8">
    <location>
        <begin position="421"/>
        <end position="569"/>
    </location>
</feature>
<dbReference type="SUPFAM" id="SSF46955">
    <property type="entry name" value="Putative DNA-binding domain"/>
    <property type="match status" value="1"/>
</dbReference>
<keyword evidence="7 8" id="KW-0342">GTP-binding</keyword>
<dbReference type="InterPro" id="IPR044145">
    <property type="entry name" value="IF2_II"/>
</dbReference>
<dbReference type="SUPFAM" id="SSF52540">
    <property type="entry name" value="P-loop containing nucleoside triphosphate hydrolases"/>
    <property type="match status" value="1"/>
</dbReference>
<dbReference type="Gene3D" id="3.40.50.300">
    <property type="entry name" value="P-loop containing nucleotide triphosphate hydrolases"/>
    <property type="match status" value="1"/>
</dbReference>
<dbReference type="Gene3D" id="3.30.56.50">
    <property type="entry name" value="Putative DNA-binding domain, N-terminal subdomain of bacterial translation initiation factor IF2"/>
    <property type="match status" value="1"/>
</dbReference>
<dbReference type="InterPro" id="IPR005225">
    <property type="entry name" value="Small_GTP-bd"/>
</dbReference>
<proteinExistence type="inferred from homology"/>
<dbReference type="InterPro" id="IPR027417">
    <property type="entry name" value="P-loop_NTPase"/>
</dbReference>
<dbReference type="InterPro" id="IPR015760">
    <property type="entry name" value="TIF_IF2"/>
</dbReference>
<dbReference type="RefSeq" id="WP_148062664.1">
    <property type="nucleotide sequence ID" value="NZ_VRYZ01000001.1"/>
</dbReference>
<dbReference type="FunFam" id="3.40.50.10050:FF:000001">
    <property type="entry name" value="Translation initiation factor IF-2"/>
    <property type="match status" value="1"/>
</dbReference>
<feature type="compositionally biased region" description="Acidic residues" evidence="10">
    <location>
        <begin position="151"/>
        <end position="171"/>
    </location>
</feature>
<evidence type="ECO:0000256" key="2">
    <source>
        <dbReference type="ARBA" id="ARBA00020675"/>
    </source>
</evidence>
<feature type="domain" description="Tr-type G" evidence="11">
    <location>
        <begin position="418"/>
        <end position="587"/>
    </location>
</feature>
<comment type="caution">
    <text evidence="12">The sequence shown here is derived from an EMBL/GenBank/DDBJ whole genome shotgun (WGS) entry which is preliminary data.</text>
</comment>
<dbReference type="SUPFAM" id="SSF52156">
    <property type="entry name" value="Initiation factor IF2/eIF5b, domain 3"/>
    <property type="match status" value="1"/>
</dbReference>
<organism evidence="12 13">
    <name type="scientific">Parahaliea aestuarii</name>
    <dbReference type="NCBI Taxonomy" id="1852021"/>
    <lineage>
        <taxon>Bacteria</taxon>
        <taxon>Pseudomonadati</taxon>
        <taxon>Pseudomonadota</taxon>
        <taxon>Gammaproteobacteria</taxon>
        <taxon>Cellvibrionales</taxon>
        <taxon>Halieaceae</taxon>
        <taxon>Parahaliea</taxon>
    </lineage>
</organism>
<keyword evidence="4 8" id="KW-0396">Initiation factor</keyword>
<dbReference type="InterPro" id="IPR053905">
    <property type="entry name" value="EF-G-like_DII"/>
</dbReference>
<dbReference type="Pfam" id="PF22042">
    <property type="entry name" value="EF-G_D2"/>
    <property type="match status" value="1"/>
</dbReference>
<feature type="compositionally biased region" description="Basic and acidic residues" evidence="10">
    <location>
        <begin position="268"/>
        <end position="286"/>
    </location>
</feature>
<dbReference type="InterPro" id="IPR006847">
    <property type="entry name" value="IF2_N"/>
</dbReference>
<name>A0A5C9A6K7_9GAMM</name>
<dbReference type="InterPro" id="IPR023115">
    <property type="entry name" value="TIF_IF2_dom3"/>
</dbReference>
<feature type="compositionally biased region" description="Low complexity" evidence="10">
    <location>
        <begin position="135"/>
        <end position="150"/>
    </location>
</feature>
<feature type="compositionally biased region" description="Basic and acidic residues" evidence="10">
    <location>
        <begin position="96"/>
        <end position="130"/>
    </location>
</feature>
<evidence type="ECO:0000256" key="9">
    <source>
        <dbReference type="RuleBase" id="RU000644"/>
    </source>
</evidence>
<protein>
    <recommendedName>
        <fullName evidence="2 8">Translation initiation factor IF-2</fullName>
    </recommendedName>
</protein>
<feature type="binding site" evidence="8">
    <location>
        <begin position="473"/>
        <end position="477"/>
    </location>
    <ligand>
        <name>GTP</name>
        <dbReference type="ChEBI" id="CHEBI:37565"/>
    </ligand>
</feature>
<evidence type="ECO:0000313" key="12">
    <source>
        <dbReference type="EMBL" id="TXS94821.1"/>
    </source>
</evidence>
<comment type="subcellular location">
    <subcellularLocation>
        <location evidence="8">Cytoplasm</location>
    </subcellularLocation>
</comment>
<dbReference type="Proteomes" id="UP000321933">
    <property type="component" value="Unassembled WGS sequence"/>
</dbReference>
<dbReference type="InterPro" id="IPR009061">
    <property type="entry name" value="DNA-bd_dom_put_sf"/>
</dbReference>
<dbReference type="InterPro" id="IPR036925">
    <property type="entry name" value="TIF_IF2_dom3_sf"/>
</dbReference>
<accession>A0A5C9A6K7</accession>
<dbReference type="GO" id="GO:0003924">
    <property type="term" value="F:GTPase activity"/>
    <property type="evidence" value="ECO:0007669"/>
    <property type="project" value="UniProtKB-UniRule"/>
</dbReference>
<dbReference type="PANTHER" id="PTHR43381:SF5">
    <property type="entry name" value="TR-TYPE G DOMAIN-CONTAINING PROTEIN"/>
    <property type="match status" value="1"/>
</dbReference>
<dbReference type="InterPro" id="IPR009000">
    <property type="entry name" value="Transl_B-barrel_sf"/>
</dbReference>
<feature type="binding site" evidence="8">
    <location>
        <begin position="427"/>
        <end position="434"/>
    </location>
    <ligand>
        <name>GTP</name>
        <dbReference type="ChEBI" id="CHEBI:37565"/>
    </ligand>
</feature>
<evidence type="ECO:0000256" key="8">
    <source>
        <dbReference type="HAMAP-Rule" id="MF_00100"/>
    </source>
</evidence>
<evidence type="ECO:0000313" key="13">
    <source>
        <dbReference type="Proteomes" id="UP000321933"/>
    </source>
</evidence>
<comment type="function">
    <text evidence="8 9">One of the essential components for the initiation of protein synthesis. Protects formylmethionyl-tRNA from spontaneous hydrolysis and promotes its binding to the 30S ribosomal subunits. Also involved in the hydrolysis of GTP during the formation of the 70S ribosomal complex.</text>
</comment>
<dbReference type="Gene3D" id="2.40.30.10">
    <property type="entry name" value="Translation factors"/>
    <property type="match status" value="2"/>
</dbReference>
<dbReference type="SUPFAM" id="SSF50447">
    <property type="entry name" value="Translation proteins"/>
    <property type="match status" value="2"/>
</dbReference>
<dbReference type="Pfam" id="PF00009">
    <property type="entry name" value="GTP_EFTU"/>
    <property type="match status" value="1"/>
</dbReference>
<dbReference type="InterPro" id="IPR013575">
    <property type="entry name" value="IF2_assoc_dom_bac"/>
</dbReference>
<keyword evidence="6 8" id="KW-0648">Protein biosynthesis</keyword>
<reference evidence="12 13" key="1">
    <citation type="submission" date="2019-08" db="EMBL/GenBank/DDBJ databases">
        <title>Parahaliea maris sp. nov., isolated from the surface seawater.</title>
        <authorList>
            <person name="Liu Y."/>
        </authorList>
    </citation>
    <scope>NUCLEOTIDE SEQUENCE [LARGE SCALE GENOMIC DNA]</scope>
    <source>
        <strain evidence="12 13">S2-26</strain>
    </source>
</reference>
<dbReference type="EMBL" id="VRYZ01000001">
    <property type="protein sequence ID" value="TXS94821.1"/>
    <property type="molecule type" value="Genomic_DNA"/>
</dbReference>
<evidence type="ECO:0000256" key="6">
    <source>
        <dbReference type="ARBA" id="ARBA00022917"/>
    </source>
</evidence>
<evidence type="ECO:0000256" key="7">
    <source>
        <dbReference type="ARBA" id="ARBA00023134"/>
    </source>
</evidence>
<dbReference type="GO" id="GO:0005829">
    <property type="term" value="C:cytosol"/>
    <property type="evidence" value="ECO:0007669"/>
    <property type="project" value="TreeGrafter"/>
</dbReference>
<dbReference type="OrthoDB" id="9811804at2"/>
<dbReference type="GO" id="GO:0003743">
    <property type="term" value="F:translation initiation factor activity"/>
    <property type="evidence" value="ECO:0007669"/>
    <property type="project" value="UniProtKB-UniRule"/>
</dbReference>
<dbReference type="Pfam" id="PF08364">
    <property type="entry name" value="IF2_assoc"/>
    <property type="match status" value="1"/>
</dbReference>
<gene>
    <name evidence="8 12" type="primary">infB</name>
    <name evidence="12" type="ORF">FVW59_02630</name>
</gene>
<dbReference type="HAMAP" id="MF_00100_B">
    <property type="entry name" value="IF_2_B"/>
    <property type="match status" value="1"/>
</dbReference>
<evidence type="ECO:0000256" key="1">
    <source>
        <dbReference type="ARBA" id="ARBA00007733"/>
    </source>
</evidence>
<dbReference type="Pfam" id="PF11987">
    <property type="entry name" value="IF-2"/>
    <property type="match status" value="1"/>
</dbReference>
<dbReference type="NCBIfam" id="TIGR00231">
    <property type="entry name" value="small_GTP"/>
    <property type="match status" value="1"/>
</dbReference>
<evidence type="ECO:0000256" key="5">
    <source>
        <dbReference type="ARBA" id="ARBA00022741"/>
    </source>
</evidence>
<dbReference type="GO" id="GO:0005525">
    <property type="term" value="F:GTP binding"/>
    <property type="evidence" value="ECO:0007669"/>
    <property type="project" value="UniProtKB-KW"/>
</dbReference>
<dbReference type="FunFam" id="2.40.30.10:FF:000008">
    <property type="entry name" value="Translation initiation factor IF-2"/>
    <property type="match status" value="1"/>
</dbReference>
<feature type="binding site" evidence="8">
    <location>
        <begin position="527"/>
        <end position="530"/>
    </location>
    <ligand>
        <name>GTP</name>
        <dbReference type="ChEBI" id="CHEBI:37565"/>
    </ligand>
</feature>
<keyword evidence="13" id="KW-1185">Reference proteome</keyword>
<dbReference type="PANTHER" id="PTHR43381">
    <property type="entry name" value="TRANSLATION INITIATION FACTOR IF-2-RELATED"/>
    <property type="match status" value="1"/>
</dbReference>